<dbReference type="Proteomes" id="UP000823847">
    <property type="component" value="Unassembled WGS sequence"/>
</dbReference>
<gene>
    <name evidence="9" type="ORF">H9848_12700</name>
</gene>
<evidence type="ECO:0000313" key="9">
    <source>
        <dbReference type="EMBL" id="HIX87444.1"/>
    </source>
</evidence>
<name>A0A9D2BQH1_9BACT</name>
<evidence type="ECO:0000256" key="1">
    <source>
        <dbReference type="ARBA" id="ARBA00004651"/>
    </source>
</evidence>
<evidence type="ECO:0000256" key="2">
    <source>
        <dbReference type="ARBA" id="ARBA00022475"/>
    </source>
</evidence>
<dbReference type="GO" id="GO:0022857">
    <property type="term" value="F:transmembrane transporter activity"/>
    <property type="evidence" value="ECO:0007669"/>
    <property type="project" value="TreeGrafter"/>
</dbReference>
<sequence>MFKLYLKIAFRNMWKHRTQSLIGILGLAFAIACFVPSLFWIRYETSYDDFYPQADRVYRVYTKEKQSGKINKTASKVIERTLREQFPVIEASTSVMVGDEKCKTDEIPYVQLHFLYADSTFLSVFPQTFIYGNTREPLAALNDIVLTESTALRLFGSFENAIGKKIQNTINTRFPPYVVTAIVKDPPAHTTLPFDGLIMHNMLKFFTVDMPEKAQWSNFLTDVYIKFNANANVETVSARISDLPARLGDNPNIEVRMLPLSDVRHKLNADSAFTLSFINLFVISGILLLLTATFNFLNLYLTLFRSRIREWHLRSVNGATRGSLIRQMLYELACPIVIASSLAYCCILMVRPYISQWVGMEMDMRGLTGMFIVCCVGLMALILCVATLLFWETSRQATRPYSEIRIAGRPVLQRLAVTLQLAVSVIFIVAALVVMAQMRYLSHKDLGFNNTRILQLSGFIDYKGDFMRSILSKLESMPRVTHVTYTNFSPSHEINPFTSTSDVEWPNKQETDESLFSCITADSHFAETFGLRFEAGKWWEEGQMDRIVLNEEAARIMNLKEPVGTVIRMMSNENSQEKKDYIVSGVIDDFHTLSMRNKIQPIIFLQTPYLDNTIYIETIDGQEHEVARAVLNFLPDIDPSLEDATITPVGELYDRLNRSEQIGLRMFSVLAIVCMLISLFGIYAVASSTTRRRRKEIAIRKVFGAEARDIVRIFFREYASQVVIANAFALPIAYIIMRDWLQGYAYRTDIAWWLLLSVFIGVIVIILFTVLEQILRAAYSNPAKVVKSE</sequence>
<dbReference type="InterPro" id="IPR050250">
    <property type="entry name" value="Macrolide_Exporter_MacB"/>
</dbReference>
<evidence type="ECO:0000256" key="4">
    <source>
        <dbReference type="ARBA" id="ARBA00022989"/>
    </source>
</evidence>
<evidence type="ECO:0000259" key="7">
    <source>
        <dbReference type="Pfam" id="PF02687"/>
    </source>
</evidence>
<evidence type="ECO:0000313" key="10">
    <source>
        <dbReference type="Proteomes" id="UP000823847"/>
    </source>
</evidence>
<keyword evidence="2" id="KW-1003">Cell membrane</keyword>
<feature type="domain" description="MacB-like periplasmic core" evidence="8">
    <location>
        <begin position="21"/>
        <end position="242"/>
    </location>
</feature>
<feature type="transmembrane region" description="Helical" evidence="6">
    <location>
        <begin position="329"/>
        <end position="350"/>
    </location>
</feature>
<feature type="domain" description="MacB-like periplasmic core" evidence="8">
    <location>
        <begin position="421"/>
        <end position="626"/>
    </location>
</feature>
<accession>A0A9D2BQH1</accession>
<dbReference type="InterPro" id="IPR003838">
    <property type="entry name" value="ABC3_permease_C"/>
</dbReference>
<feature type="transmembrane region" description="Helical" evidence="6">
    <location>
        <begin position="21"/>
        <end position="41"/>
    </location>
</feature>
<dbReference type="AlphaFoldDB" id="A0A9D2BQH1"/>
<dbReference type="EMBL" id="DXEN01000094">
    <property type="protein sequence ID" value="HIX87444.1"/>
    <property type="molecule type" value="Genomic_DNA"/>
</dbReference>
<organism evidence="9 10">
    <name type="scientific">Candidatus Parabacteroides intestinigallinarum</name>
    <dbReference type="NCBI Taxonomy" id="2838722"/>
    <lineage>
        <taxon>Bacteria</taxon>
        <taxon>Pseudomonadati</taxon>
        <taxon>Bacteroidota</taxon>
        <taxon>Bacteroidia</taxon>
        <taxon>Bacteroidales</taxon>
        <taxon>Tannerellaceae</taxon>
        <taxon>Parabacteroides</taxon>
    </lineage>
</organism>
<dbReference type="PANTHER" id="PTHR30572">
    <property type="entry name" value="MEMBRANE COMPONENT OF TRANSPORTER-RELATED"/>
    <property type="match status" value="1"/>
</dbReference>
<feature type="domain" description="ABC3 transporter permease C-terminal" evidence="7">
    <location>
        <begin position="284"/>
        <end position="390"/>
    </location>
</feature>
<dbReference type="Pfam" id="PF12704">
    <property type="entry name" value="MacB_PCD"/>
    <property type="match status" value="2"/>
</dbReference>
<evidence type="ECO:0000256" key="3">
    <source>
        <dbReference type="ARBA" id="ARBA00022692"/>
    </source>
</evidence>
<dbReference type="InterPro" id="IPR025857">
    <property type="entry name" value="MacB_PCD"/>
</dbReference>
<keyword evidence="4 6" id="KW-1133">Transmembrane helix</keyword>
<evidence type="ECO:0000259" key="8">
    <source>
        <dbReference type="Pfam" id="PF12704"/>
    </source>
</evidence>
<evidence type="ECO:0000256" key="6">
    <source>
        <dbReference type="SAM" id="Phobius"/>
    </source>
</evidence>
<dbReference type="Pfam" id="PF02687">
    <property type="entry name" value="FtsX"/>
    <property type="match status" value="2"/>
</dbReference>
<keyword evidence="5 6" id="KW-0472">Membrane</keyword>
<feature type="transmembrane region" description="Helical" evidence="6">
    <location>
        <begin position="411"/>
        <end position="436"/>
    </location>
</feature>
<dbReference type="PANTHER" id="PTHR30572:SF18">
    <property type="entry name" value="ABC-TYPE MACROLIDE FAMILY EXPORT SYSTEM PERMEASE COMPONENT 2"/>
    <property type="match status" value="1"/>
</dbReference>
<keyword evidence="3 6" id="KW-0812">Transmembrane</keyword>
<dbReference type="GO" id="GO:0005886">
    <property type="term" value="C:plasma membrane"/>
    <property type="evidence" value="ECO:0007669"/>
    <property type="project" value="UniProtKB-SubCell"/>
</dbReference>
<feature type="transmembrane region" description="Helical" evidence="6">
    <location>
        <begin position="718"/>
        <end position="738"/>
    </location>
</feature>
<dbReference type="PROSITE" id="PS51257">
    <property type="entry name" value="PROKAR_LIPOPROTEIN"/>
    <property type="match status" value="1"/>
</dbReference>
<feature type="transmembrane region" description="Helical" evidence="6">
    <location>
        <begin position="277"/>
        <end position="301"/>
    </location>
</feature>
<comment type="caution">
    <text evidence="9">The sequence shown here is derived from an EMBL/GenBank/DDBJ whole genome shotgun (WGS) entry which is preliminary data.</text>
</comment>
<feature type="transmembrane region" description="Helical" evidence="6">
    <location>
        <begin position="750"/>
        <end position="771"/>
    </location>
</feature>
<reference evidence="9" key="1">
    <citation type="journal article" date="2021" name="PeerJ">
        <title>Extensive microbial diversity within the chicken gut microbiome revealed by metagenomics and culture.</title>
        <authorList>
            <person name="Gilroy R."/>
            <person name="Ravi A."/>
            <person name="Getino M."/>
            <person name="Pursley I."/>
            <person name="Horton D.L."/>
            <person name="Alikhan N.F."/>
            <person name="Baker D."/>
            <person name="Gharbi K."/>
            <person name="Hall N."/>
            <person name="Watson M."/>
            <person name="Adriaenssens E.M."/>
            <person name="Foster-Nyarko E."/>
            <person name="Jarju S."/>
            <person name="Secka A."/>
            <person name="Antonio M."/>
            <person name="Oren A."/>
            <person name="Chaudhuri R.R."/>
            <person name="La Ragione R."/>
            <person name="Hildebrand F."/>
            <person name="Pallen M.J."/>
        </authorList>
    </citation>
    <scope>NUCLEOTIDE SEQUENCE</scope>
    <source>
        <strain evidence="9">ChiHecec2B26-12326</strain>
    </source>
</reference>
<protein>
    <submittedName>
        <fullName evidence="9">ABC transporter permease</fullName>
    </submittedName>
</protein>
<feature type="transmembrane region" description="Helical" evidence="6">
    <location>
        <begin position="666"/>
        <end position="686"/>
    </location>
</feature>
<evidence type="ECO:0000256" key="5">
    <source>
        <dbReference type="ARBA" id="ARBA00023136"/>
    </source>
</evidence>
<reference evidence="9" key="2">
    <citation type="submission" date="2021-04" db="EMBL/GenBank/DDBJ databases">
        <authorList>
            <person name="Gilroy R."/>
        </authorList>
    </citation>
    <scope>NUCLEOTIDE SEQUENCE</scope>
    <source>
        <strain evidence="9">ChiHecec2B26-12326</strain>
    </source>
</reference>
<feature type="domain" description="ABC3 transporter permease C-terminal" evidence="7">
    <location>
        <begin position="669"/>
        <end position="782"/>
    </location>
</feature>
<proteinExistence type="predicted"/>
<feature type="transmembrane region" description="Helical" evidence="6">
    <location>
        <begin position="370"/>
        <end position="391"/>
    </location>
</feature>
<comment type="subcellular location">
    <subcellularLocation>
        <location evidence="1">Cell membrane</location>
        <topology evidence="1">Multi-pass membrane protein</topology>
    </subcellularLocation>
</comment>